<feature type="region of interest" description="Disordered" evidence="1">
    <location>
        <begin position="455"/>
        <end position="488"/>
    </location>
</feature>
<feature type="region of interest" description="Disordered" evidence="1">
    <location>
        <begin position="1101"/>
        <end position="1127"/>
    </location>
</feature>
<protein>
    <recommendedName>
        <fullName evidence="4">RAP domain-containing protein</fullName>
    </recommendedName>
</protein>
<feature type="compositionally biased region" description="Low complexity" evidence="1">
    <location>
        <begin position="1627"/>
        <end position="1643"/>
    </location>
</feature>
<feature type="compositionally biased region" description="Low complexity" evidence="1">
    <location>
        <begin position="1101"/>
        <end position="1119"/>
    </location>
</feature>
<sequence length="1771" mass="185058">MHISMNAFVAPGRWQRVRANVDTPGRGLEARGTPGAAAAVRRRDLSFGRKTTSILSAGAQERGVTASGSDESSHRDVAASAKIGATGDKRPTRDLDVEAAEAEDESMNIVLPAPGPAAMAQTGSSSTSTSSSGGGGGGGGGGGRGLLSRLARGKGASMLPPRHSRGRSKSTSTGGGDGSAVPSSGNSRSTIRSPAGGSSDPTSLDFAEVSELNDTAPVTGTADEAGIHSDVASGGVVGGNDALLATQTPAAVTVAAAAEGIDEVTVAKTPLLTPASPPPAPSSDGYVAKADCLSSPATIGTGLSSSSGSSSGSSSSHAGGGGGRSSGGKGEEGGVADTLVARLARVVAFVERELLGDPQGIAAAAAVAAVHPDVTRLSHPAPPSSAVQPLELFAEAPMTGRLLARAAAEAAPQRKVTAAPGADEWKLLGGPTPTPLLQLTAGTRDAVPNHLAGIVDRSDIGSSGAGQGTSGQSGGDWDSDSDKSSSRPSAFVADELFRAREQEQLRYKSYLRQFVPRVEPAGSAGRGSSGDQMQNQKQQRRQQQQQRGLSPQTKSRETVGPVDGNSPEDGSSNEELRRALLGEVSYTSDWLQLRTLLNVAREANQLDLRIVAAVFKRAAGLLTKVQGGGSDPEGSGGLPVRSRAPSSGSMRSCVIGSGGAAEDGGSSRTTPVSPVVPTALGPAEVEAYSAFCNRLTAAAVTALERGHAIKTPASVGADADGGHAGSGHGVAQIAYGMGMLQIKSKKLYDAVLRVSGEQLRALAAHRAAAAAVTAAAAAVLARGGTNGSTANGRAPRGRSIFAEMAAQAAVAVNGDGAASTDTAGPPPSRQHRNRRVRTAAAAVPPPPPAEPWTLYDFSDLAWGVALAYGGSSAVEATSNTAADTVAPTAAVVARAPSLPLPDRAWLKALCDATLASLTTCDSTLLWRLLWSMARLSYVPPEEWMRLFLDRVRYSLADFEPQDLCRIAWSLAALEVVPDKLWMRALVGQLHNRLRDLTPDQLVSLYGALARLGYAPRPEVGSGFHAAAVRLMPLMSGSQLAALAYHAASFDRWRPSRSFLAELARAVRPHAAALSPAEASRLLWAWSRSASQQQQLLADLPAQQQQLQPQQRQQLQPQQQGTGGESLPPQLMEVLLDRVLYGMRSGTTDGNDLSMTLWALAVMRRLPGAEWMAVWWRAAADPQVAATFDDTCVAQSLWAAAQLRTLAGPADEAAMYGSSGGGSGGDGESHLSPLPAAAAVATMLSRISGLLRSTSTANLSTTIAALADLQYRPSDAWMTLFAAEARRRLGSETAVNEDHGLIAYGLAVLGWPLEEPWVKELAAGGYRRMAGMGGEALGLFLWGLSQYGWSTDSKRFWNMVFRETGAKWDSCSARSVVLLYCAVADMMPPDMEPPLQWQRQLARSLRLRVPRPPAAALIPEALRAAAGGCLGPSLLRLRGPAAVAAATPGGLHVNLAAAAAAGITSGFQRTRRSALDESLWSSLVYGTNLYGDLKISTELDEDKRGKGKGVAGGRARAARWGEEEEDEWGEEEEVLGPDFPEEGLTGEDDPWDGEAGWGGDPSVWEIPGKGSDLSDGEEEVDAESDEDYYERLLQEMYDDGGEEWDVGGATSGGGGDYDGSRSADSEDAQQQQQQQSSPASSSTSPYVFDPRMHGPDPEDPYGLLNGGHRSRRRNIAKRASDDIAGGDDCGGDISPEDEAAAFELPLPPELTDPRDHPALAVAVSELRVWWAHDVADELRWLWGFPGALRELPPWVRQASLARLRKMMMARRR</sequence>
<dbReference type="EMBL" id="BNCQ01000045">
    <property type="protein sequence ID" value="GIM12831.1"/>
    <property type="molecule type" value="Genomic_DNA"/>
</dbReference>
<reference evidence="2" key="1">
    <citation type="journal article" date="2021" name="Proc. Natl. Acad. Sci. U.S.A.">
        <title>Three genomes in the algal genus Volvox reveal the fate of a haploid sex-determining region after a transition to homothallism.</title>
        <authorList>
            <person name="Yamamoto K."/>
            <person name="Hamaji T."/>
            <person name="Kawai-Toyooka H."/>
            <person name="Matsuzaki R."/>
            <person name="Takahashi F."/>
            <person name="Nishimura Y."/>
            <person name="Kawachi M."/>
            <person name="Noguchi H."/>
            <person name="Minakuchi Y."/>
            <person name="Umen J.G."/>
            <person name="Toyoda A."/>
            <person name="Nozaki H."/>
        </authorList>
    </citation>
    <scope>NUCLEOTIDE SEQUENCE</scope>
    <source>
        <strain evidence="2">NIES-3785</strain>
    </source>
</reference>
<feature type="region of interest" description="Disordered" evidence="1">
    <location>
        <begin position="624"/>
        <end position="675"/>
    </location>
</feature>
<feature type="region of interest" description="Disordered" evidence="1">
    <location>
        <begin position="813"/>
        <end position="845"/>
    </location>
</feature>
<feature type="region of interest" description="Disordered" evidence="1">
    <location>
        <begin position="1599"/>
        <end position="1669"/>
    </location>
</feature>
<comment type="caution">
    <text evidence="2">The sequence shown here is derived from an EMBL/GenBank/DDBJ whole genome shotgun (WGS) entry which is preliminary data.</text>
</comment>
<feature type="region of interest" description="Disordered" evidence="1">
    <location>
        <begin position="518"/>
        <end position="573"/>
    </location>
</feature>
<gene>
    <name evidence="2" type="ORF">Vretimale_16069</name>
</gene>
<feature type="compositionally biased region" description="Low complexity" evidence="1">
    <location>
        <begin position="300"/>
        <end position="317"/>
    </location>
</feature>
<dbReference type="GO" id="GO:0000987">
    <property type="term" value="F:cis-regulatory region sequence-specific DNA binding"/>
    <property type="evidence" value="ECO:0007669"/>
    <property type="project" value="TreeGrafter"/>
</dbReference>
<dbReference type="PANTHER" id="PTHR14596:SF72">
    <property type="entry name" value="ZINC FINGER PROTEIN MSN2-RELATED"/>
    <property type="match status" value="1"/>
</dbReference>
<feature type="compositionally biased region" description="Acidic residues" evidence="1">
    <location>
        <begin position="1573"/>
        <end position="1584"/>
    </location>
</feature>
<feature type="compositionally biased region" description="Low complexity" evidence="1">
    <location>
        <begin position="532"/>
        <end position="547"/>
    </location>
</feature>
<dbReference type="GO" id="GO:0000981">
    <property type="term" value="F:DNA-binding transcription factor activity, RNA polymerase II-specific"/>
    <property type="evidence" value="ECO:0007669"/>
    <property type="project" value="TreeGrafter"/>
</dbReference>
<dbReference type="Proteomes" id="UP000722791">
    <property type="component" value="Unassembled WGS sequence"/>
</dbReference>
<feature type="compositionally biased region" description="Acidic residues" evidence="1">
    <location>
        <begin position="1521"/>
        <end position="1551"/>
    </location>
</feature>
<feature type="region of interest" description="Disordered" evidence="1">
    <location>
        <begin position="1502"/>
        <end position="1584"/>
    </location>
</feature>
<evidence type="ECO:0000313" key="2">
    <source>
        <dbReference type="EMBL" id="GIM12831.1"/>
    </source>
</evidence>
<feature type="compositionally biased region" description="Gly residues" evidence="1">
    <location>
        <begin position="626"/>
        <end position="637"/>
    </location>
</feature>
<evidence type="ECO:0000313" key="3">
    <source>
        <dbReference type="Proteomes" id="UP000722791"/>
    </source>
</evidence>
<feature type="compositionally biased region" description="Gly residues" evidence="1">
    <location>
        <begin position="318"/>
        <end position="328"/>
    </location>
</feature>
<feature type="region of interest" description="Disordered" evidence="1">
    <location>
        <begin position="113"/>
        <end position="204"/>
    </location>
</feature>
<feature type="compositionally biased region" description="Low complexity" evidence="1">
    <location>
        <begin position="122"/>
        <end position="131"/>
    </location>
</feature>
<name>A0A8J4GRV4_9CHLO</name>
<accession>A0A8J4GRV4</accession>
<feature type="region of interest" description="Disordered" evidence="1">
    <location>
        <begin position="56"/>
        <end position="93"/>
    </location>
</feature>
<dbReference type="GO" id="GO:0042594">
    <property type="term" value="P:response to starvation"/>
    <property type="evidence" value="ECO:0007669"/>
    <property type="project" value="TreeGrafter"/>
</dbReference>
<dbReference type="GO" id="GO:0005634">
    <property type="term" value="C:nucleus"/>
    <property type="evidence" value="ECO:0007669"/>
    <property type="project" value="TreeGrafter"/>
</dbReference>
<evidence type="ECO:0008006" key="4">
    <source>
        <dbReference type="Google" id="ProtNLM"/>
    </source>
</evidence>
<feature type="compositionally biased region" description="Gly residues" evidence="1">
    <location>
        <begin position="463"/>
        <end position="474"/>
    </location>
</feature>
<dbReference type="PANTHER" id="PTHR14596">
    <property type="entry name" value="ZINC FINGER PROTEIN"/>
    <property type="match status" value="1"/>
</dbReference>
<feature type="compositionally biased region" description="Polar residues" evidence="1">
    <location>
        <begin position="181"/>
        <end position="192"/>
    </location>
</feature>
<proteinExistence type="predicted"/>
<feature type="compositionally biased region" description="Gly residues" evidence="1">
    <location>
        <begin position="132"/>
        <end position="145"/>
    </location>
</feature>
<organism evidence="2 3">
    <name type="scientific">Volvox reticuliferus</name>
    <dbReference type="NCBI Taxonomy" id="1737510"/>
    <lineage>
        <taxon>Eukaryota</taxon>
        <taxon>Viridiplantae</taxon>
        <taxon>Chlorophyta</taxon>
        <taxon>core chlorophytes</taxon>
        <taxon>Chlorophyceae</taxon>
        <taxon>CS clade</taxon>
        <taxon>Chlamydomonadales</taxon>
        <taxon>Volvocaceae</taxon>
        <taxon>Volvox</taxon>
    </lineage>
</organism>
<feature type="region of interest" description="Disordered" evidence="1">
    <location>
        <begin position="299"/>
        <end position="333"/>
    </location>
</feature>
<evidence type="ECO:0000256" key="1">
    <source>
        <dbReference type="SAM" id="MobiDB-lite"/>
    </source>
</evidence>